<accession>A0A645APN0</accession>
<comment type="caution">
    <text evidence="1">The sequence shown here is derived from an EMBL/GenBank/DDBJ whole genome shotgun (WGS) entry which is preliminary data.</text>
</comment>
<name>A0A645APN0_9ZZZZ</name>
<reference evidence="1" key="1">
    <citation type="submission" date="2019-08" db="EMBL/GenBank/DDBJ databases">
        <authorList>
            <person name="Kucharzyk K."/>
            <person name="Murdoch R.W."/>
            <person name="Higgins S."/>
            <person name="Loffler F."/>
        </authorList>
    </citation>
    <scope>NUCLEOTIDE SEQUENCE</scope>
</reference>
<organism evidence="1">
    <name type="scientific">bioreactor metagenome</name>
    <dbReference type="NCBI Taxonomy" id="1076179"/>
    <lineage>
        <taxon>unclassified sequences</taxon>
        <taxon>metagenomes</taxon>
        <taxon>ecological metagenomes</taxon>
    </lineage>
</organism>
<gene>
    <name evidence="1" type="ORF">SDC9_102008</name>
</gene>
<dbReference type="AlphaFoldDB" id="A0A645APN0"/>
<proteinExistence type="predicted"/>
<sequence length="164" mass="17185">MLLFPEGLGRHGGLDQLHQLQSGFHGPVLPCADNGPGDGGSVPLLAVVIKNAPQLVLAPLVHHPAGGEVGGSVHPHVQRRVVHVGKAAGRVVQLRRRHAQIKQQSVRGGNAAAFQDLRKLGKIAPDQRHPVQPGSQPFLRGVNGGPIPVNADQPPGCQPLGNLF</sequence>
<dbReference type="EMBL" id="VSSQ01015170">
    <property type="protein sequence ID" value="MPM55215.1"/>
    <property type="molecule type" value="Genomic_DNA"/>
</dbReference>
<protein>
    <submittedName>
        <fullName evidence="1">Uncharacterized protein</fullName>
    </submittedName>
</protein>
<evidence type="ECO:0000313" key="1">
    <source>
        <dbReference type="EMBL" id="MPM55215.1"/>
    </source>
</evidence>